<feature type="signal peptide" evidence="3">
    <location>
        <begin position="1"/>
        <end position="28"/>
    </location>
</feature>
<dbReference type="Gene3D" id="3.40.190.10">
    <property type="entry name" value="Periplasmic binding protein-like II"/>
    <property type="match status" value="1"/>
</dbReference>
<evidence type="ECO:0000313" key="5">
    <source>
        <dbReference type="Proteomes" id="UP000500826"/>
    </source>
</evidence>
<comment type="similarity">
    <text evidence="1">Belongs to the UPF0065 (bug) family.</text>
</comment>
<reference evidence="4 5" key="1">
    <citation type="submission" date="2020-05" db="EMBL/GenBank/DDBJ databases">
        <title>Ramlibacter rhizophilus sp. nov., isolated from rhizosphere soil of national flower Mugunghwa from South Korea.</title>
        <authorList>
            <person name="Zheng-Fei Y."/>
            <person name="Huan T."/>
        </authorList>
    </citation>
    <scope>NUCLEOTIDE SEQUENCE [LARGE SCALE GENOMIC DNA]</scope>
    <source>
        <strain evidence="4 5">H242</strain>
    </source>
</reference>
<dbReference type="InterPro" id="IPR005064">
    <property type="entry name" value="BUG"/>
</dbReference>
<dbReference type="CDD" id="cd07012">
    <property type="entry name" value="PBP2_Bug_TTT"/>
    <property type="match status" value="1"/>
</dbReference>
<dbReference type="PANTHER" id="PTHR42928">
    <property type="entry name" value="TRICARBOXYLATE-BINDING PROTEIN"/>
    <property type="match status" value="1"/>
</dbReference>
<accession>A0ABX6P4N3</accession>
<dbReference type="Proteomes" id="UP000500826">
    <property type="component" value="Chromosome"/>
</dbReference>
<name>A0ABX6P4N3_9BURK</name>
<feature type="region of interest" description="Disordered" evidence="2">
    <location>
        <begin position="209"/>
        <end position="271"/>
    </location>
</feature>
<evidence type="ECO:0000256" key="3">
    <source>
        <dbReference type="SAM" id="SignalP"/>
    </source>
</evidence>
<dbReference type="PANTHER" id="PTHR42928:SF5">
    <property type="entry name" value="BLR1237 PROTEIN"/>
    <property type="match status" value="1"/>
</dbReference>
<keyword evidence="3" id="KW-0732">Signal</keyword>
<sequence>MTQRRQVLKALAATAGLSAPFASAFAQADYPTKPIRLLVPFGAGSTPDVFARLVSEHASKTLGQPIVMENRAGAGGNIATGMMAKAAPDGYTIGVSITGPLVNNTIIYDNLGYDPFKELQPITFGVHRGNVLAVSPSLGVDTIQQLMALLRKNPGKYNYASVGVGTLSQLSVEAIKALTNSYVVQVPYASSPAAVMSVLQGDTHIVSPGAAGRHAAGAGGQDEDPRGVHGQAPAAAAQRADAARIGHSARRQRHGSGSSRRPAFRRPSSRS</sequence>
<dbReference type="EMBL" id="CP053418">
    <property type="protein sequence ID" value="QJW84469.1"/>
    <property type="molecule type" value="Genomic_DNA"/>
</dbReference>
<dbReference type="PROSITE" id="PS51318">
    <property type="entry name" value="TAT"/>
    <property type="match status" value="1"/>
</dbReference>
<dbReference type="InterPro" id="IPR042100">
    <property type="entry name" value="Bug_dom1"/>
</dbReference>
<evidence type="ECO:0000256" key="1">
    <source>
        <dbReference type="ARBA" id="ARBA00006987"/>
    </source>
</evidence>
<keyword evidence="5" id="KW-1185">Reference proteome</keyword>
<dbReference type="Gene3D" id="3.40.190.150">
    <property type="entry name" value="Bordetella uptake gene, domain 1"/>
    <property type="match status" value="1"/>
</dbReference>
<dbReference type="Pfam" id="PF03401">
    <property type="entry name" value="TctC"/>
    <property type="match status" value="1"/>
</dbReference>
<evidence type="ECO:0000256" key="2">
    <source>
        <dbReference type="SAM" id="MobiDB-lite"/>
    </source>
</evidence>
<gene>
    <name evidence="4" type="ORF">HK414_14205</name>
</gene>
<proteinExistence type="inferred from homology"/>
<feature type="compositionally biased region" description="Basic residues" evidence="2">
    <location>
        <begin position="262"/>
        <end position="271"/>
    </location>
</feature>
<feature type="compositionally biased region" description="Low complexity" evidence="2">
    <location>
        <begin position="231"/>
        <end position="240"/>
    </location>
</feature>
<feature type="chain" id="PRO_5045265479" evidence="3">
    <location>
        <begin position="29"/>
        <end position="271"/>
    </location>
</feature>
<dbReference type="InterPro" id="IPR006311">
    <property type="entry name" value="TAT_signal"/>
</dbReference>
<evidence type="ECO:0000313" key="4">
    <source>
        <dbReference type="EMBL" id="QJW84469.1"/>
    </source>
</evidence>
<protein>
    <submittedName>
        <fullName evidence="4">Tripartite tricarboxylate transporter substrate binding protein</fullName>
    </submittedName>
</protein>
<organism evidence="4 5">
    <name type="scientific">Ramlibacter terrae</name>
    <dbReference type="NCBI Taxonomy" id="2732511"/>
    <lineage>
        <taxon>Bacteria</taxon>
        <taxon>Pseudomonadati</taxon>
        <taxon>Pseudomonadota</taxon>
        <taxon>Betaproteobacteria</taxon>
        <taxon>Burkholderiales</taxon>
        <taxon>Comamonadaceae</taxon>
        <taxon>Ramlibacter</taxon>
    </lineage>
</organism>
<reference evidence="4 5" key="2">
    <citation type="submission" date="2020-05" db="EMBL/GenBank/DDBJ databases">
        <authorList>
            <person name="Khan S.A."/>
            <person name="Jeon C.O."/>
            <person name="Chun B.H."/>
        </authorList>
    </citation>
    <scope>NUCLEOTIDE SEQUENCE [LARGE SCALE GENOMIC DNA]</scope>
    <source>
        <strain evidence="4 5">H242</strain>
    </source>
</reference>